<keyword evidence="1" id="KW-1133">Transmembrane helix</keyword>
<dbReference type="Proteomes" id="UP000663852">
    <property type="component" value="Unassembled WGS sequence"/>
</dbReference>
<gene>
    <name evidence="3" type="ORF">EDS130_LOCUS38189</name>
    <name evidence="2" type="ORF">XAT740_LOCUS5966</name>
</gene>
<accession>A0A815NKF2</accession>
<evidence type="ECO:0000313" key="3">
    <source>
        <dbReference type="EMBL" id="CAF1430800.1"/>
    </source>
</evidence>
<evidence type="ECO:0000256" key="1">
    <source>
        <dbReference type="SAM" id="Phobius"/>
    </source>
</evidence>
<organism evidence="3 5">
    <name type="scientific">Adineta ricciae</name>
    <name type="common">Rotifer</name>
    <dbReference type="NCBI Taxonomy" id="249248"/>
    <lineage>
        <taxon>Eukaryota</taxon>
        <taxon>Metazoa</taxon>
        <taxon>Spiralia</taxon>
        <taxon>Gnathifera</taxon>
        <taxon>Rotifera</taxon>
        <taxon>Eurotatoria</taxon>
        <taxon>Bdelloidea</taxon>
        <taxon>Adinetida</taxon>
        <taxon>Adinetidae</taxon>
        <taxon>Adineta</taxon>
    </lineage>
</organism>
<name>A0A815NKF2_ADIRI</name>
<evidence type="ECO:0000313" key="2">
    <source>
        <dbReference type="EMBL" id="CAF0860644.1"/>
    </source>
</evidence>
<proteinExistence type="predicted"/>
<dbReference type="EMBL" id="CAJNOR010000266">
    <property type="protein sequence ID" value="CAF0860644.1"/>
    <property type="molecule type" value="Genomic_DNA"/>
</dbReference>
<keyword evidence="1" id="KW-0472">Membrane</keyword>
<dbReference type="AlphaFoldDB" id="A0A815NKF2"/>
<reference evidence="3" key="1">
    <citation type="submission" date="2021-02" db="EMBL/GenBank/DDBJ databases">
        <authorList>
            <person name="Nowell W R."/>
        </authorList>
    </citation>
    <scope>NUCLEOTIDE SEQUENCE</scope>
</reference>
<dbReference type="EMBL" id="CAJNOJ010000393">
    <property type="protein sequence ID" value="CAF1430800.1"/>
    <property type="molecule type" value="Genomic_DNA"/>
</dbReference>
<dbReference type="OrthoDB" id="9989671at2759"/>
<keyword evidence="4" id="KW-1185">Reference proteome</keyword>
<dbReference type="Proteomes" id="UP000663828">
    <property type="component" value="Unassembled WGS sequence"/>
</dbReference>
<keyword evidence="1" id="KW-0812">Transmembrane</keyword>
<feature type="transmembrane region" description="Helical" evidence="1">
    <location>
        <begin position="161"/>
        <end position="181"/>
    </location>
</feature>
<comment type="caution">
    <text evidence="3">The sequence shown here is derived from an EMBL/GenBank/DDBJ whole genome shotgun (WGS) entry which is preliminary data.</text>
</comment>
<feature type="transmembrane region" description="Helical" evidence="1">
    <location>
        <begin position="110"/>
        <end position="127"/>
    </location>
</feature>
<evidence type="ECO:0000313" key="5">
    <source>
        <dbReference type="Proteomes" id="UP000663852"/>
    </source>
</evidence>
<feature type="transmembrane region" description="Helical" evidence="1">
    <location>
        <begin position="68"/>
        <end position="90"/>
    </location>
</feature>
<protein>
    <submittedName>
        <fullName evidence="3">Uncharacterized protein</fullName>
    </submittedName>
</protein>
<evidence type="ECO:0000313" key="4">
    <source>
        <dbReference type="Proteomes" id="UP000663828"/>
    </source>
</evidence>
<feature type="transmembrane region" description="Helical" evidence="1">
    <location>
        <begin position="133"/>
        <end position="149"/>
    </location>
</feature>
<feature type="transmembrane region" description="Helical" evidence="1">
    <location>
        <begin position="193"/>
        <end position="211"/>
    </location>
</feature>
<feature type="transmembrane region" description="Helical" evidence="1">
    <location>
        <begin position="40"/>
        <end position="62"/>
    </location>
</feature>
<feature type="transmembrane region" description="Helical" evidence="1">
    <location>
        <begin position="15"/>
        <end position="33"/>
    </location>
</feature>
<sequence>MVHALRETDPGRFEGLLSTIVIIFAYIQFCIPIRQKALLTVYFVVLWILHIAGHIGYLIGFIHKENYYGIGVFIAWIIASTLYMSGLIYYRVIRGKFHNVQIRNKHFFHFISQLEIILAIYISIYGISHLETISRSSVAFFLLFDFFTGDYDRFHGLLIKAVLHIFVATVTASVVLEFVSVSVESHGYEYASIIADVVSFYFFIWFIFLQFNRRNFKQEPRHGQGNAPPLGTSHTTTLGRIMPRPAYTRTARTETQKL</sequence>